<evidence type="ECO:0000259" key="3">
    <source>
        <dbReference type="Pfam" id="PF01648"/>
    </source>
</evidence>
<keyword evidence="2 5" id="KW-0808">Transferase</keyword>
<reference evidence="5" key="1">
    <citation type="journal article" date="2023" name="Comput. Struct. Biotechnol. J.">
        <title>Discovery of a novel marine Bacteroidetes with a rich repertoire of carbohydrate-active enzymes.</title>
        <authorList>
            <person name="Chen B."/>
            <person name="Liu G."/>
            <person name="Chen Q."/>
            <person name="Wang H."/>
            <person name="Liu L."/>
            <person name="Tang K."/>
        </authorList>
    </citation>
    <scope>NUCLEOTIDE SEQUENCE</scope>
    <source>
        <strain evidence="5">TK19036</strain>
    </source>
</reference>
<sequence length="210" mass="24447">MTLFLYSSIDAPWNSDKAHQYLSLLPKTMQQQVQHYHREHDQQTALMGKILLQRGLQQFGLEASLSNISYTEYHRPFLEGSIDFNLSHAENYCACAISDEARIGIDIEYVRPVKLERFRSLWHEEEWQAIIESRSPHRQLYTFWTQKEAVVKADGRGLYINPKEVAIRAHQARIDDTTWHLRPIEVGKDYIAQMASSSVIDELAIMQVDL</sequence>
<dbReference type="EMBL" id="CP120682">
    <property type="protein sequence ID" value="WKN34982.1"/>
    <property type="molecule type" value="Genomic_DNA"/>
</dbReference>
<dbReference type="PANTHER" id="PTHR12215">
    <property type="entry name" value="PHOSPHOPANTETHEINE TRANSFERASE"/>
    <property type="match status" value="1"/>
</dbReference>
<protein>
    <submittedName>
        <fullName evidence="5">4'-phosphopantetheinyl transferase superfamily protein</fullName>
    </submittedName>
</protein>
<evidence type="ECO:0000313" key="5">
    <source>
        <dbReference type="EMBL" id="WKN34982.1"/>
    </source>
</evidence>
<feature type="domain" description="4'-phosphopantetheinyl transferase N-terminal" evidence="4">
    <location>
        <begin position="17"/>
        <end position="96"/>
    </location>
</feature>
<proteinExistence type="inferred from homology"/>
<dbReference type="GO" id="GO:0019878">
    <property type="term" value="P:lysine biosynthetic process via aminoadipic acid"/>
    <property type="evidence" value="ECO:0007669"/>
    <property type="project" value="TreeGrafter"/>
</dbReference>
<dbReference type="Gene3D" id="3.90.470.20">
    <property type="entry name" value="4'-phosphopantetheinyl transferase domain"/>
    <property type="match status" value="2"/>
</dbReference>
<organism evidence="5">
    <name type="scientific">Roseihalotalea indica</name>
    <dbReference type="NCBI Taxonomy" id="2867963"/>
    <lineage>
        <taxon>Bacteria</taxon>
        <taxon>Pseudomonadati</taxon>
        <taxon>Bacteroidota</taxon>
        <taxon>Cytophagia</taxon>
        <taxon>Cytophagales</taxon>
        <taxon>Catalimonadaceae</taxon>
        <taxon>Roseihalotalea</taxon>
    </lineage>
</organism>
<comment type="similarity">
    <text evidence="1">Belongs to the P-Pant transferase superfamily. Gsp/Sfp/HetI/AcpT family.</text>
</comment>
<dbReference type="GO" id="GO:0000287">
    <property type="term" value="F:magnesium ion binding"/>
    <property type="evidence" value="ECO:0007669"/>
    <property type="project" value="InterPro"/>
</dbReference>
<dbReference type="InterPro" id="IPR055066">
    <property type="entry name" value="AASDHPPT_N"/>
</dbReference>
<dbReference type="Pfam" id="PF01648">
    <property type="entry name" value="ACPS"/>
    <property type="match status" value="1"/>
</dbReference>
<gene>
    <name evidence="5" type="ORF">K4G66_21635</name>
</gene>
<reference evidence="5" key="2">
    <citation type="journal article" date="2024" name="Antonie Van Leeuwenhoek">
        <title>Roseihalotalea indica gen. nov., sp. nov., a halophilic Bacteroidetes from mesopelagic Southwest Indian Ocean with higher carbohydrate metabolic potential.</title>
        <authorList>
            <person name="Chen B."/>
            <person name="Zhang M."/>
            <person name="Lin D."/>
            <person name="Ye J."/>
            <person name="Tang K."/>
        </authorList>
    </citation>
    <scope>NUCLEOTIDE SEQUENCE</scope>
    <source>
        <strain evidence="5">TK19036</strain>
    </source>
</reference>
<dbReference type="SUPFAM" id="SSF56214">
    <property type="entry name" value="4'-phosphopantetheinyl transferase"/>
    <property type="match status" value="2"/>
</dbReference>
<evidence type="ECO:0000256" key="2">
    <source>
        <dbReference type="ARBA" id="ARBA00022679"/>
    </source>
</evidence>
<dbReference type="InterPro" id="IPR050559">
    <property type="entry name" value="P-Pant_transferase_sf"/>
</dbReference>
<dbReference type="InterPro" id="IPR008278">
    <property type="entry name" value="4-PPantetheinyl_Trfase_dom"/>
</dbReference>
<name>A0AA49GIS8_9BACT</name>
<feature type="domain" description="4'-phosphopantetheinyl transferase" evidence="3">
    <location>
        <begin position="102"/>
        <end position="180"/>
    </location>
</feature>
<accession>A0AA49GIS8</accession>
<dbReference type="PANTHER" id="PTHR12215:SF10">
    <property type="entry name" value="L-AMINOADIPATE-SEMIALDEHYDE DEHYDROGENASE-PHOSPHOPANTETHEINYL TRANSFERASE"/>
    <property type="match status" value="1"/>
</dbReference>
<dbReference type="Pfam" id="PF22624">
    <property type="entry name" value="AASDHPPT_N"/>
    <property type="match status" value="1"/>
</dbReference>
<dbReference type="GO" id="GO:0008897">
    <property type="term" value="F:holo-[acyl-carrier-protein] synthase activity"/>
    <property type="evidence" value="ECO:0007669"/>
    <property type="project" value="InterPro"/>
</dbReference>
<evidence type="ECO:0000256" key="1">
    <source>
        <dbReference type="ARBA" id="ARBA00010990"/>
    </source>
</evidence>
<dbReference type="AlphaFoldDB" id="A0AA49GIS8"/>
<dbReference type="GO" id="GO:0005829">
    <property type="term" value="C:cytosol"/>
    <property type="evidence" value="ECO:0007669"/>
    <property type="project" value="TreeGrafter"/>
</dbReference>
<evidence type="ECO:0000259" key="4">
    <source>
        <dbReference type="Pfam" id="PF22624"/>
    </source>
</evidence>
<dbReference type="InterPro" id="IPR037143">
    <property type="entry name" value="4-PPantetheinyl_Trfase_dom_sf"/>
</dbReference>